<protein>
    <submittedName>
        <fullName evidence="5">Amino acid lyase</fullName>
    </submittedName>
</protein>
<dbReference type="EMBL" id="QXGK01000001">
    <property type="protein sequence ID" value="RSX58717.1"/>
    <property type="molecule type" value="Genomic_DNA"/>
</dbReference>
<dbReference type="Gene3D" id="3.90.1150.10">
    <property type="entry name" value="Aspartate Aminotransferase, domain 1"/>
    <property type="match status" value="1"/>
</dbReference>
<evidence type="ECO:0000259" key="4">
    <source>
        <dbReference type="Pfam" id="PF01212"/>
    </source>
</evidence>
<comment type="similarity">
    <text evidence="2">Belongs to the threonine aldolase family.</text>
</comment>
<dbReference type="PANTHER" id="PTHR48097">
    <property type="entry name" value="L-THREONINE ALDOLASE-RELATED"/>
    <property type="match status" value="1"/>
</dbReference>
<comment type="cofactor">
    <cofactor evidence="1">
        <name>pyridoxal 5'-phosphate</name>
        <dbReference type="ChEBI" id="CHEBI:597326"/>
    </cofactor>
</comment>
<dbReference type="Proteomes" id="UP000287470">
    <property type="component" value="Unassembled WGS sequence"/>
</dbReference>
<dbReference type="OrthoDB" id="9774495at2"/>
<dbReference type="SUPFAM" id="SSF53383">
    <property type="entry name" value="PLP-dependent transferases"/>
    <property type="match status" value="1"/>
</dbReference>
<dbReference type="GO" id="GO:0006520">
    <property type="term" value="P:amino acid metabolic process"/>
    <property type="evidence" value="ECO:0007669"/>
    <property type="project" value="InterPro"/>
</dbReference>
<accession>A0A430FWH0</accession>
<comment type="caution">
    <text evidence="5">The sequence shown here is derived from an EMBL/GenBank/DDBJ whole genome shotgun (WGS) entry which is preliminary data.</text>
</comment>
<evidence type="ECO:0000256" key="1">
    <source>
        <dbReference type="ARBA" id="ARBA00001933"/>
    </source>
</evidence>
<dbReference type="InterPro" id="IPR015422">
    <property type="entry name" value="PyrdxlP-dep_Trfase_small"/>
</dbReference>
<keyword evidence="6" id="KW-1185">Reference proteome</keyword>
<dbReference type="InterPro" id="IPR015421">
    <property type="entry name" value="PyrdxlP-dep_Trfase_major"/>
</dbReference>
<evidence type="ECO:0000256" key="3">
    <source>
        <dbReference type="ARBA" id="ARBA00022898"/>
    </source>
</evidence>
<keyword evidence="3" id="KW-0663">Pyridoxal phosphate</keyword>
<evidence type="ECO:0000313" key="6">
    <source>
        <dbReference type="Proteomes" id="UP000287470"/>
    </source>
</evidence>
<keyword evidence="5" id="KW-0456">Lyase</keyword>
<organism evidence="5 6">
    <name type="scientific">Bifidobacterium samirii</name>
    <dbReference type="NCBI Taxonomy" id="2306974"/>
    <lineage>
        <taxon>Bacteria</taxon>
        <taxon>Bacillati</taxon>
        <taxon>Actinomycetota</taxon>
        <taxon>Actinomycetes</taxon>
        <taxon>Bifidobacteriales</taxon>
        <taxon>Bifidobacteriaceae</taxon>
        <taxon>Bifidobacterium</taxon>
    </lineage>
</organism>
<dbReference type="RefSeq" id="WP_125967302.1">
    <property type="nucleotide sequence ID" value="NZ_QXGK01000001.1"/>
</dbReference>
<gene>
    <name evidence="5" type="ORF">D2E24_0013</name>
</gene>
<sequence>MPEPQLSFANDYSCGATPEILERLARTNDVQYPGYGSDDVCASAKERIRRACGAPGADVWFLVGGTQTNQTVIDAITPQYAGVVAAASGHVNVHEAGAIEATGHKVLTLPHHDGRIDAAELDSYCATFYADANYEHMVFPGSVYVSQATEYGTLYTRAELEAIADVAHRHGMPLFVDGARLGYALTAQGNDLTLEDLARIADVFTIGGTKVGALFGEAVVFTNHGGYSRTPKHFLTLVKRHGALLAKGWLLGVQFDTLFDDGLYLRIAAHANRAADRIRAALTERGYELTFDAPTNQVFVTLDDATRARLESQVAMGYMEPTADGRTVMRFCTSWSTTDEQVERLIALL</sequence>
<reference evidence="5 6" key="1">
    <citation type="submission" date="2018-09" db="EMBL/GenBank/DDBJ databases">
        <title>Characterization of the phylogenetic diversity of five novel species belonging to the genus Bifidobacterium.</title>
        <authorList>
            <person name="Lugli G.A."/>
            <person name="Duranti S."/>
            <person name="Milani C."/>
        </authorList>
    </citation>
    <scope>NUCLEOTIDE SEQUENCE [LARGE SCALE GENOMIC DNA]</scope>
    <source>
        <strain evidence="5 6">2033B</strain>
    </source>
</reference>
<evidence type="ECO:0000256" key="2">
    <source>
        <dbReference type="ARBA" id="ARBA00006966"/>
    </source>
</evidence>
<dbReference type="PANTHER" id="PTHR48097:SF5">
    <property type="entry name" value="LOW SPECIFICITY L-THREONINE ALDOLASE"/>
    <property type="match status" value="1"/>
</dbReference>
<dbReference type="Gene3D" id="3.40.640.10">
    <property type="entry name" value="Type I PLP-dependent aspartate aminotransferase-like (Major domain)"/>
    <property type="match status" value="1"/>
</dbReference>
<dbReference type="AlphaFoldDB" id="A0A430FWH0"/>
<dbReference type="GO" id="GO:0016829">
    <property type="term" value="F:lyase activity"/>
    <property type="evidence" value="ECO:0007669"/>
    <property type="project" value="UniProtKB-KW"/>
</dbReference>
<dbReference type="InterPro" id="IPR001597">
    <property type="entry name" value="ArAA_b-elim_lyase/Thr_aldolase"/>
</dbReference>
<evidence type="ECO:0000313" key="5">
    <source>
        <dbReference type="EMBL" id="RSX58717.1"/>
    </source>
</evidence>
<name>A0A430FWH0_9BIFI</name>
<dbReference type="Pfam" id="PF01212">
    <property type="entry name" value="Beta_elim_lyase"/>
    <property type="match status" value="1"/>
</dbReference>
<feature type="domain" description="Aromatic amino acid beta-eliminating lyase/threonine aldolase" evidence="4">
    <location>
        <begin position="11"/>
        <end position="300"/>
    </location>
</feature>
<proteinExistence type="inferred from homology"/>
<dbReference type="InterPro" id="IPR015424">
    <property type="entry name" value="PyrdxlP-dep_Trfase"/>
</dbReference>